<reference evidence="2" key="1">
    <citation type="submission" date="2022-11" db="UniProtKB">
        <authorList>
            <consortium name="WormBaseParasite"/>
        </authorList>
    </citation>
    <scope>IDENTIFICATION</scope>
</reference>
<protein>
    <submittedName>
        <fullName evidence="2">Uncharacterized protein</fullName>
    </submittedName>
</protein>
<dbReference type="Proteomes" id="UP000887564">
    <property type="component" value="Unplaced"/>
</dbReference>
<keyword evidence="1" id="KW-1185">Reference proteome</keyword>
<dbReference type="WBParaSite" id="PEQ_0000465701-mRNA-1">
    <property type="protein sequence ID" value="PEQ_0000465701-mRNA-1"/>
    <property type="gene ID" value="PEQ_0000465701"/>
</dbReference>
<organism evidence="1 2">
    <name type="scientific">Parascaris equorum</name>
    <name type="common">Equine roundworm</name>
    <dbReference type="NCBI Taxonomy" id="6256"/>
    <lineage>
        <taxon>Eukaryota</taxon>
        <taxon>Metazoa</taxon>
        <taxon>Ecdysozoa</taxon>
        <taxon>Nematoda</taxon>
        <taxon>Chromadorea</taxon>
        <taxon>Rhabditida</taxon>
        <taxon>Spirurina</taxon>
        <taxon>Ascaridomorpha</taxon>
        <taxon>Ascaridoidea</taxon>
        <taxon>Ascarididae</taxon>
        <taxon>Parascaris</taxon>
    </lineage>
</organism>
<evidence type="ECO:0000313" key="1">
    <source>
        <dbReference type="Proteomes" id="UP000887564"/>
    </source>
</evidence>
<proteinExistence type="predicted"/>
<sequence length="47" mass="5252">MKFIHKVFGTAISSMAPWALLLSNINSIVWMNVIRLFTLSVLTSGDQ</sequence>
<name>A0A914RIP2_PAREQ</name>
<accession>A0A914RIP2</accession>
<dbReference type="AlphaFoldDB" id="A0A914RIP2"/>
<evidence type="ECO:0000313" key="2">
    <source>
        <dbReference type="WBParaSite" id="PEQ_0000465701-mRNA-1"/>
    </source>
</evidence>